<reference evidence="6" key="1">
    <citation type="submission" date="2017-09" db="EMBL/GenBank/DDBJ databases">
        <title>Bacterial strain isolated from the female urinary microbiota.</title>
        <authorList>
            <person name="Thomas-White K."/>
            <person name="Kumar N."/>
            <person name="Forster S."/>
            <person name="Putonti C."/>
            <person name="Lawley T."/>
            <person name="Wolfe A.J."/>
        </authorList>
    </citation>
    <scope>NUCLEOTIDE SEQUENCE [LARGE SCALE GENOMIC DNA]</scope>
    <source>
        <strain evidence="6">UMB0959</strain>
    </source>
</reference>
<dbReference type="KEGG" id="nmy:CJ229_006025"/>
<dbReference type="Pfam" id="PF02626">
    <property type="entry name" value="CT_A_B"/>
    <property type="match status" value="1"/>
</dbReference>
<dbReference type="SMART" id="SM00797">
    <property type="entry name" value="AHS2"/>
    <property type="match status" value="1"/>
</dbReference>
<evidence type="ECO:0000256" key="1">
    <source>
        <dbReference type="ARBA" id="ARBA00022741"/>
    </source>
</evidence>
<dbReference type="AlphaFoldDB" id="A0AAF0YLI8"/>
<protein>
    <submittedName>
        <fullName evidence="5">Biotin-dependent carboxyltransferase family protein</fullName>
    </submittedName>
</protein>
<evidence type="ECO:0000313" key="6">
    <source>
        <dbReference type="Proteomes" id="UP000243626"/>
    </source>
</evidence>
<evidence type="ECO:0000256" key="3">
    <source>
        <dbReference type="ARBA" id="ARBA00022840"/>
    </source>
</evidence>
<dbReference type="NCBIfam" id="TIGR00724">
    <property type="entry name" value="urea_amlyse_rel"/>
    <property type="match status" value="1"/>
</dbReference>
<dbReference type="Gene3D" id="2.40.100.10">
    <property type="entry name" value="Cyclophilin-like"/>
    <property type="match status" value="1"/>
</dbReference>
<keyword evidence="2" id="KW-0378">Hydrolase</keyword>
<dbReference type="PANTHER" id="PTHR43309:SF5">
    <property type="entry name" value="5-OXOPROLINASE SUBUNIT C"/>
    <property type="match status" value="1"/>
</dbReference>
<dbReference type="SUPFAM" id="SSF50891">
    <property type="entry name" value="Cyclophilin-like"/>
    <property type="match status" value="1"/>
</dbReference>
<keyword evidence="6" id="KW-1185">Reference proteome</keyword>
<dbReference type="RefSeq" id="WP_257993669.1">
    <property type="nucleotide sequence ID" value="NZ_CP136964.1"/>
</dbReference>
<evidence type="ECO:0000313" key="5">
    <source>
        <dbReference type="EMBL" id="WOS95649.1"/>
    </source>
</evidence>
<gene>
    <name evidence="5" type="ORF">CJ229_006025</name>
</gene>
<evidence type="ECO:0000259" key="4">
    <source>
        <dbReference type="SMART" id="SM00797"/>
    </source>
</evidence>
<dbReference type="GO" id="GO:0005524">
    <property type="term" value="F:ATP binding"/>
    <property type="evidence" value="ECO:0007669"/>
    <property type="project" value="UniProtKB-KW"/>
</dbReference>
<proteinExistence type="predicted"/>
<dbReference type="Proteomes" id="UP000243626">
    <property type="component" value="Chromosome"/>
</dbReference>
<keyword evidence="3" id="KW-0067">ATP-binding</keyword>
<dbReference type="InterPro" id="IPR029000">
    <property type="entry name" value="Cyclophilin-like_dom_sf"/>
</dbReference>
<organism evidence="5 6">
    <name type="scientific">Nosocomiicoccus massiliensis</name>
    <dbReference type="NCBI Taxonomy" id="1232430"/>
    <lineage>
        <taxon>Bacteria</taxon>
        <taxon>Bacillati</taxon>
        <taxon>Bacillota</taxon>
        <taxon>Bacilli</taxon>
        <taxon>Bacillales</taxon>
        <taxon>Staphylococcaceae</taxon>
        <taxon>Nosocomiicoccus</taxon>
    </lineage>
</organism>
<dbReference type="InterPro" id="IPR052708">
    <property type="entry name" value="PxpC"/>
</dbReference>
<keyword evidence="1" id="KW-0547">Nucleotide-binding</keyword>
<reference evidence="5 6" key="2">
    <citation type="submission" date="2023-10" db="EMBL/GenBank/DDBJ databases">
        <authorList>
            <person name="Choi B."/>
        </authorList>
    </citation>
    <scope>NUCLEOTIDE SEQUENCE [LARGE SCALE GENOMIC DNA]</scope>
    <source>
        <strain evidence="5 6">UMB0959</strain>
    </source>
</reference>
<dbReference type="PANTHER" id="PTHR43309">
    <property type="entry name" value="5-OXOPROLINASE SUBUNIT C"/>
    <property type="match status" value="1"/>
</dbReference>
<dbReference type="EMBL" id="CP136964">
    <property type="protein sequence ID" value="WOS95649.1"/>
    <property type="molecule type" value="Genomic_DNA"/>
</dbReference>
<name>A0AAF0YLI8_9STAP</name>
<sequence>MTIKIIHPGMYTTIQDRGRYGYESLGFSPAGAMDYESYYLANQLIGNDLNTPVLEMTLKGAKFQVTSNVTIGTAGADMPLLINDEEYRVGAAIDLVKGDIVEFGYARHGVRTYVAFLGGFDIDEELGSYSTHSRSKIGGFQGRELQPFDVLYINGGLARHGYKVVTKELDTSNVIRVVKGQQYDRFDEENLDHFFHSEYTVSKESDRMGYRLDGESVEATSHDIISETILFGSIQVPKNGKPIILLSDRQTAGGYTKIATVAKVDIQKIAQKKPGDKIQFKLITIEEATELYKEQLRAIHNKEFIGTTKEFNNVRRPVSQRIHTLIGGKA</sequence>
<accession>A0AAF0YLI8</accession>
<feature type="domain" description="Carboxyltransferase" evidence="4">
    <location>
        <begin position="24"/>
        <end position="298"/>
    </location>
</feature>
<dbReference type="GO" id="GO:0016787">
    <property type="term" value="F:hydrolase activity"/>
    <property type="evidence" value="ECO:0007669"/>
    <property type="project" value="UniProtKB-KW"/>
</dbReference>
<evidence type="ECO:0000256" key="2">
    <source>
        <dbReference type="ARBA" id="ARBA00022801"/>
    </source>
</evidence>
<dbReference type="InterPro" id="IPR003778">
    <property type="entry name" value="CT_A_B"/>
</dbReference>